<dbReference type="OrthoDB" id="2855870at2759"/>
<dbReference type="GO" id="GO:0003824">
    <property type="term" value="F:catalytic activity"/>
    <property type="evidence" value="ECO:0007669"/>
    <property type="project" value="InterPro"/>
</dbReference>
<evidence type="ECO:0000313" key="3">
    <source>
        <dbReference type="EMBL" id="KDQ05666.1"/>
    </source>
</evidence>
<dbReference type="InParanoid" id="A0A067M245"/>
<feature type="domain" description="Endonuclease/exonuclease/phosphatase" evidence="2">
    <location>
        <begin position="78"/>
        <end position="130"/>
    </location>
</feature>
<evidence type="ECO:0000256" key="1">
    <source>
        <dbReference type="SAM" id="MobiDB-lite"/>
    </source>
</evidence>
<protein>
    <recommendedName>
        <fullName evidence="2">Endonuclease/exonuclease/phosphatase domain-containing protein</fullName>
    </recommendedName>
</protein>
<evidence type="ECO:0000313" key="4">
    <source>
        <dbReference type="Proteomes" id="UP000027195"/>
    </source>
</evidence>
<dbReference type="Proteomes" id="UP000027195">
    <property type="component" value="Unassembled WGS sequence"/>
</dbReference>
<organism evidence="3 4">
    <name type="scientific">Botryobasidium botryosum (strain FD-172 SS1)</name>
    <dbReference type="NCBI Taxonomy" id="930990"/>
    <lineage>
        <taxon>Eukaryota</taxon>
        <taxon>Fungi</taxon>
        <taxon>Dikarya</taxon>
        <taxon>Basidiomycota</taxon>
        <taxon>Agaricomycotina</taxon>
        <taxon>Agaricomycetes</taxon>
        <taxon>Cantharellales</taxon>
        <taxon>Botryobasidiaceae</taxon>
        <taxon>Botryobasidium</taxon>
    </lineage>
</organism>
<name>A0A067M245_BOTB1</name>
<reference evidence="4" key="1">
    <citation type="journal article" date="2014" name="Proc. Natl. Acad. Sci. U.S.A.">
        <title>Extensive sampling of basidiomycete genomes demonstrates inadequacy of the white-rot/brown-rot paradigm for wood decay fungi.</title>
        <authorList>
            <person name="Riley R."/>
            <person name="Salamov A.A."/>
            <person name="Brown D.W."/>
            <person name="Nagy L.G."/>
            <person name="Floudas D."/>
            <person name="Held B.W."/>
            <person name="Levasseur A."/>
            <person name="Lombard V."/>
            <person name="Morin E."/>
            <person name="Otillar R."/>
            <person name="Lindquist E.A."/>
            <person name="Sun H."/>
            <person name="LaButti K.M."/>
            <person name="Schmutz J."/>
            <person name="Jabbour D."/>
            <person name="Luo H."/>
            <person name="Baker S.E."/>
            <person name="Pisabarro A.G."/>
            <person name="Walton J.D."/>
            <person name="Blanchette R.A."/>
            <person name="Henrissat B."/>
            <person name="Martin F."/>
            <person name="Cullen D."/>
            <person name="Hibbett D.S."/>
            <person name="Grigoriev I.V."/>
        </authorList>
    </citation>
    <scope>NUCLEOTIDE SEQUENCE [LARGE SCALE GENOMIC DNA]</scope>
    <source>
        <strain evidence="4">FD-172 SS1</strain>
    </source>
</reference>
<keyword evidence="4" id="KW-1185">Reference proteome</keyword>
<dbReference type="SUPFAM" id="SSF56219">
    <property type="entry name" value="DNase I-like"/>
    <property type="match status" value="1"/>
</dbReference>
<feature type="region of interest" description="Disordered" evidence="1">
    <location>
        <begin position="122"/>
        <end position="150"/>
    </location>
</feature>
<gene>
    <name evidence="3" type="ORF">BOTBODRAFT_182341</name>
</gene>
<dbReference type="Gene3D" id="3.60.10.10">
    <property type="entry name" value="Endonuclease/exonuclease/phosphatase"/>
    <property type="match status" value="1"/>
</dbReference>
<accession>A0A067M245</accession>
<dbReference type="Pfam" id="PF14529">
    <property type="entry name" value="Exo_endo_phos_2"/>
    <property type="match status" value="1"/>
</dbReference>
<proteinExistence type="predicted"/>
<dbReference type="InterPro" id="IPR036691">
    <property type="entry name" value="Endo/exonu/phosph_ase_sf"/>
</dbReference>
<dbReference type="InterPro" id="IPR005135">
    <property type="entry name" value="Endo/exonuclease/phosphatase"/>
</dbReference>
<dbReference type="EMBL" id="KL198212">
    <property type="protein sequence ID" value="KDQ05666.1"/>
    <property type="molecule type" value="Genomic_DNA"/>
</dbReference>
<evidence type="ECO:0000259" key="2">
    <source>
        <dbReference type="Pfam" id="PF14529"/>
    </source>
</evidence>
<sequence>MVTEPPWYDIGASNVGTVKNRNWTTVLPINPVPPGVQPRVILFLNKALLPDHRVATKFGTFNSPDMLHANVTILGQKINIFGIYRSPSIGHPLRVLQKLLEWETPIAESILCGDFNISHPDWDATQTRPQKSEKWPKNGQRYEAENCEIS</sequence>
<dbReference type="HOGENOM" id="CLU_1740203_0_0_1"/>
<feature type="compositionally biased region" description="Basic and acidic residues" evidence="1">
    <location>
        <begin position="130"/>
        <end position="144"/>
    </location>
</feature>
<dbReference type="AlphaFoldDB" id="A0A067M245"/>